<keyword evidence="2" id="KW-1185">Reference proteome</keyword>
<dbReference type="AlphaFoldDB" id="A0A0C9XZU3"/>
<organism evidence="1 2">
    <name type="scientific">Laccaria amethystina LaAM-08-1</name>
    <dbReference type="NCBI Taxonomy" id="1095629"/>
    <lineage>
        <taxon>Eukaryota</taxon>
        <taxon>Fungi</taxon>
        <taxon>Dikarya</taxon>
        <taxon>Basidiomycota</taxon>
        <taxon>Agaricomycotina</taxon>
        <taxon>Agaricomycetes</taxon>
        <taxon>Agaricomycetidae</taxon>
        <taxon>Agaricales</taxon>
        <taxon>Agaricineae</taxon>
        <taxon>Hydnangiaceae</taxon>
        <taxon>Laccaria</taxon>
    </lineage>
</organism>
<gene>
    <name evidence="1" type="ORF">K443DRAFT_484925</name>
</gene>
<evidence type="ECO:0000313" key="1">
    <source>
        <dbReference type="EMBL" id="KIK03262.1"/>
    </source>
</evidence>
<name>A0A0C9XZU3_9AGAR</name>
<reference evidence="2" key="2">
    <citation type="submission" date="2015-01" db="EMBL/GenBank/DDBJ databases">
        <title>Evolutionary Origins and Diversification of the Mycorrhizal Mutualists.</title>
        <authorList>
            <consortium name="DOE Joint Genome Institute"/>
            <consortium name="Mycorrhizal Genomics Consortium"/>
            <person name="Kohler A."/>
            <person name="Kuo A."/>
            <person name="Nagy L.G."/>
            <person name="Floudas D."/>
            <person name="Copeland A."/>
            <person name="Barry K.W."/>
            <person name="Cichocki N."/>
            <person name="Veneault-Fourrey C."/>
            <person name="LaButti K."/>
            <person name="Lindquist E.A."/>
            <person name="Lipzen A."/>
            <person name="Lundell T."/>
            <person name="Morin E."/>
            <person name="Murat C."/>
            <person name="Riley R."/>
            <person name="Ohm R."/>
            <person name="Sun H."/>
            <person name="Tunlid A."/>
            <person name="Henrissat B."/>
            <person name="Grigoriev I.V."/>
            <person name="Hibbett D.S."/>
            <person name="Martin F."/>
        </authorList>
    </citation>
    <scope>NUCLEOTIDE SEQUENCE [LARGE SCALE GENOMIC DNA]</scope>
    <source>
        <strain evidence="2">LaAM-08-1</strain>
    </source>
</reference>
<reference evidence="1 2" key="1">
    <citation type="submission" date="2014-04" db="EMBL/GenBank/DDBJ databases">
        <authorList>
            <consortium name="DOE Joint Genome Institute"/>
            <person name="Kuo A."/>
            <person name="Kohler A."/>
            <person name="Nagy L.G."/>
            <person name="Floudas D."/>
            <person name="Copeland A."/>
            <person name="Barry K.W."/>
            <person name="Cichocki N."/>
            <person name="Veneault-Fourrey C."/>
            <person name="LaButti K."/>
            <person name="Lindquist E.A."/>
            <person name="Lipzen A."/>
            <person name="Lundell T."/>
            <person name="Morin E."/>
            <person name="Murat C."/>
            <person name="Sun H."/>
            <person name="Tunlid A."/>
            <person name="Henrissat B."/>
            <person name="Grigoriev I.V."/>
            <person name="Hibbett D.S."/>
            <person name="Martin F."/>
            <person name="Nordberg H.P."/>
            <person name="Cantor M.N."/>
            <person name="Hua S.X."/>
        </authorList>
    </citation>
    <scope>NUCLEOTIDE SEQUENCE [LARGE SCALE GENOMIC DNA]</scope>
    <source>
        <strain evidence="1 2">LaAM-08-1</strain>
    </source>
</reference>
<dbReference type="Proteomes" id="UP000054477">
    <property type="component" value="Unassembled WGS sequence"/>
</dbReference>
<accession>A0A0C9XZU3</accession>
<evidence type="ECO:0000313" key="2">
    <source>
        <dbReference type="Proteomes" id="UP000054477"/>
    </source>
</evidence>
<dbReference type="EMBL" id="KN838582">
    <property type="protein sequence ID" value="KIK03262.1"/>
    <property type="molecule type" value="Genomic_DNA"/>
</dbReference>
<dbReference type="HOGENOM" id="CLU_3014528_0_0_1"/>
<proteinExistence type="predicted"/>
<sequence>MSTTSPASDIRTNDRFYFKALRPSYSYITAYKIPRVSTIHDKQPTQRRTPDLLSVC</sequence>
<protein>
    <submittedName>
        <fullName evidence="1">Uncharacterized protein</fullName>
    </submittedName>
</protein>